<dbReference type="Gene3D" id="3.30.370.10">
    <property type="entry name" value="Barstar-like"/>
    <property type="match status" value="1"/>
</dbReference>
<organism evidence="3 4">
    <name type="scientific">Novosphingobium pokkalii</name>
    <dbReference type="NCBI Taxonomy" id="1770194"/>
    <lineage>
        <taxon>Bacteria</taxon>
        <taxon>Pseudomonadati</taxon>
        <taxon>Pseudomonadota</taxon>
        <taxon>Alphaproteobacteria</taxon>
        <taxon>Sphingomonadales</taxon>
        <taxon>Sphingomonadaceae</taxon>
        <taxon>Novosphingobium</taxon>
    </lineage>
</organism>
<proteinExistence type="inferred from homology"/>
<dbReference type="Proteomes" id="UP001595683">
    <property type="component" value="Unassembled WGS sequence"/>
</dbReference>
<comment type="similarity">
    <text evidence="1">Belongs to the barstar family.</text>
</comment>
<evidence type="ECO:0000259" key="2">
    <source>
        <dbReference type="Pfam" id="PF01337"/>
    </source>
</evidence>
<dbReference type="EMBL" id="JBHRYE010000036">
    <property type="protein sequence ID" value="MFC3673114.1"/>
    <property type="molecule type" value="Genomic_DNA"/>
</dbReference>
<reference evidence="4" key="1">
    <citation type="journal article" date="2019" name="Int. J. Syst. Evol. Microbiol.">
        <title>The Global Catalogue of Microorganisms (GCM) 10K type strain sequencing project: providing services to taxonomists for standard genome sequencing and annotation.</title>
        <authorList>
            <consortium name="The Broad Institute Genomics Platform"/>
            <consortium name="The Broad Institute Genome Sequencing Center for Infectious Disease"/>
            <person name="Wu L."/>
            <person name="Ma J."/>
        </authorList>
    </citation>
    <scope>NUCLEOTIDE SEQUENCE [LARGE SCALE GENOMIC DNA]</scope>
    <source>
        <strain evidence="4">KCTC 42224</strain>
    </source>
</reference>
<protein>
    <submittedName>
        <fullName evidence="3">Barstar family protein</fullName>
    </submittedName>
</protein>
<feature type="domain" description="Barstar (barnase inhibitor)" evidence="2">
    <location>
        <begin position="19"/>
        <end position="110"/>
    </location>
</feature>
<dbReference type="SUPFAM" id="SSF52038">
    <property type="entry name" value="Barstar-related"/>
    <property type="match status" value="1"/>
</dbReference>
<evidence type="ECO:0000256" key="1">
    <source>
        <dbReference type="ARBA" id="ARBA00006845"/>
    </source>
</evidence>
<dbReference type="Pfam" id="PF01337">
    <property type="entry name" value="Barstar"/>
    <property type="match status" value="1"/>
</dbReference>
<gene>
    <name evidence="3" type="ORF">ACFOOT_16970</name>
</gene>
<accession>A0ABV7V7E9</accession>
<name>A0ABV7V7E9_9SPHN</name>
<evidence type="ECO:0000313" key="4">
    <source>
        <dbReference type="Proteomes" id="UP001595683"/>
    </source>
</evidence>
<keyword evidence="4" id="KW-1185">Reference proteome</keyword>
<comment type="caution">
    <text evidence="3">The sequence shown here is derived from an EMBL/GenBank/DDBJ whole genome shotgun (WGS) entry which is preliminary data.</text>
</comment>
<sequence length="113" mass="12563">MVGSRPVAEVRRMRHSTLMRTIYIDCEGAKSADEVWQRYVDAVNPANAAVFGRNLDAFWDAVEYGSPGWPGPVKLVFLHSQRLATLRTRNGLSLFAGLRQIADEATQTSIELA</sequence>
<dbReference type="InterPro" id="IPR035905">
    <property type="entry name" value="Barstar-like_sf"/>
</dbReference>
<dbReference type="RefSeq" id="WP_379541447.1">
    <property type="nucleotide sequence ID" value="NZ_JBHRYE010000036.1"/>
</dbReference>
<dbReference type="InterPro" id="IPR000468">
    <property type="entry name" value="Barstar"/>
</dbReference>
<evidence type="ECO:0000313" key="3">
    <source>
        <dbReference type="EMBL" id="MFC3673114.1"/>
    </source>
</evidence>